<dbReference type="HOGENOM" id="CLU_176051_0_0_9"/>
<protein>
    <submittedName>
        <fullName evidence="2">Uncharacterized protein</fullName>
    </submittedName>
</protein>
<keyword evidence="1" id="KW-1133">Transmembrane helix</keyword>
<gene>
    <name evidence="2" type="ORF">BleG1_0114</name>
</gene>
<dbReference type="PATRIC" id="fig|1246626.3.peg.106"/>
<feature type="transmembrane region" description="Helical" evidence="1">
    <location>
        <begin position="43"/>
        <end position="61"/>
    </location>
</feature>
<keyword evidence="3" id="KW-1185">Reference proteome</keyword>
<name>A0A060LY36_9BACI</name>
<dbReference type="KEGG" id="ble:BleG1_0114"/>
<dbReference type="EMBL" id="CP003923">
    <property type="protein sequence ID" value="AIC92729.1"/>
    <property type="molecule type" value="Genomic_DNA"/>
</dbReference>
<organism evidence="2 3">
    <name type="scientific">Shouchella lehensis G1</name>
    <dbReference type="NCBI Taxonomy" id="1246626"/>
    <lineage>
        <taxon>Bacteria</taxon>
        <taxon>Bacillati</taxon>
        <taxon>Bacillota</taxon>
        <taxon>Bacilli</taxon>
        <taxon>Bacillales</taxon>
        <taxon>Bacillaceae</taxon>
        <taxon>Shouchella</taxon>
    </lineage>
</organism>
<dbReference type="RefSeq" id="WP_038475917.1">
    <property type="nucleotide sequence ID" value="NZ_CP003923.1"/>
</dbReference>
<keyword evidence="1" id="KW-0812">Transmembrane</keyword>
<dbReference type="PROSITE" id="PS51257">
    <property type="entry name" value="PROKAR_LIPOPROTEIN"/>
    <property type="match status" value="1"/>
</dbReference>
<keyword evidence="1" id="KW-0472">Membrane</keyword>
<dbReference type="AlphaFoldDB" id="A0A060LY36"/>
<dbReference type="STRING" id="1246626.BleG1_0114"/>
<evidence type="ECO:0000256" key="1">
    <source>
        <dbReference type="SAM" id="Phobius"/>
    </source>
</evidence>
<accession>A0A060LY36</accession>
<dbReference type="eggNOG" id="ENOG50336E4">
    <property type="taxonomic scope" value="Bacteria"/>
</dbReference>
<reference evidence="2 3" key="1">
    <citation type="journal article" date="2014" name="Gene">
        <title>A comparative genomic analysis of the alkalitolerant soil bacterium Bacillus lehensis G1.</title>
        <authorList>
            <person name="Noor Y.M."/>
            <person name="Samsulrizal N.H."/>
            <person name="Jema'on N.A."/>
            <person name="Low K.O."/>
            <person name="Ramli A.N."/>
            <person name="Alias N.I."/>
            <person name="Damis S.I."/>
            <person name="Fuzi S.F."/>
            <person name="Isa M.N."/>
            <person name="Murad A.M."/>
            <person name="Raih M.F."/>
            <person name="Bakar F.D."/>
            <person name="Najimudin N."/>
            <person name="Mahadi N.M."/>
            <person name="Illias R.M."/>
        </authorList>
    </citation>
    <scope>NUCLEOTIDE SEQUENCE [LARGE SCALE GENOMIC DNA]</scope>
    <source>
        <strain evidence="2 3">G1</strain>
    </source>
</reference>
<feature type="transmembrane region" description="Helical" evidence="1">
    <location>
        <begin position="12"/>
        <end position="31"/>
    </location>
</feature>
<feature type="transmembrane region" description="Helical" evidence="1">
    <location>
        <begin position="73"/>
        <end position="95"/>
    </location>
</feature>
<dbReference type="Proteomes" id="UP000027142">
    <property type="component" value="Chromosome"/>
</dbReference>
<evidence type="ECO:0000313" key="3">
    <source>
        <dbReference type="Proteomes" id="UP000027142"/>
    </source>
</evidence>
<sequence length="99" mass="10900">MKSKTIFTLENLTYTAFIIGIACMCFTFVAPTRIVMIGTYGDYIVFALTAIGVTLSLISLIKSDKKLIPIVSLILSLSFPIFIALWIILLFTGTIDFAP</sequence>
<dbReference type="OrthoDB" id="2939929at2"/>
<evidence type="ECO:0000313" key="2">
    <source>
        <dbReference type="EMBL" id="AIC92729.1"/>
    </source>
</evidence>
<proteinExistence type="predicted"/>